<dbReference type="InterPro" id="IPR001199">
    <property type="entry name" value="Cyt_B5-like_heme/steroid-bd"/>
</dbReference>
<dbReference type="Pfam" id="PF00173">
    <property type="entry name" value="Cyt-b5"/>
    <property type="match status" value="1"/>
</dbReference>
<dbReference type="SUPFAM" id="SSF55856">
    <property type="entry name" value="Cytochrome b5-like heme/steroid binding domain"/>
    <property type="match status" value="2"/>
</dbReference>
<gene>
    <name evidence="7" type="ORF">BN1723_016531</name>
</gene>
<accession>A0A0G4NG47</accession>
<dbReference type="EMBL" id="CVQI01034729">
    <property type="protein sequence ID" value="CRK45379.1"/>
    <property type="molecule type" value="Genomic_DNA"/>
</dbReference>
<feature type="compositionally biased region" description="Basic and acidic residues" evidence="5">
    <location>
        <begin position="1042"/>
        <end position="1056"/>
    </location>
</feature>
<comment type="similarity">
    <text evidence="4">Belongs to the cytochrome b5 family.</text>
</comment>
<dbReference type="PANTHER" id="PTHR19359">
    <property type="entry name" value="CYTOCHROME B5"/>
    <property type="match status" value="1"/>
</dbReference>
<dbReference type="GO" id="GO:0020037">
    <property type="term" value="F:heme binding"/>
    <property type="evidence" value="ECO:0007669"/>
    <property type="project" value="TreeGrafter"/>
</dbReference>
<keyword evidence="2" id="KW-0479">Metal-binding</keyword>
<dbReference type="PANTHER" id="PTHR19359:SF14">
    <property type="entry name" value="CYTOCHROME B5 A"/>
    <property type="match status" value="1"/>
</dbReference>
<evidence type="ECO:0000256" key="5">
    <source>
        <dbReference type="SAM" id="MobiDB-lite"/>
    </source>
</evidence>
<proteinExistence type="inferred from homology"/>
<dbReference type="GO" id="GO:0046872">
    <property type="term" value="F:metal ion binding"/>
    <property type="evidence" value="ECO:0007669"/>
    <property type="project" value="UniProtKB-KW"/>
</dbReference>
<dbReference type="GO" id="GO:0016020">
    <property type="term" value="C:membrane"/>
    <property type="evidence" value="ECO:0007669"/>
    <property type="project" value="TreeGrafter"/>
</dbReference>
<feature type="region of interest" description="Disordered" evidence="5">
    <location>
        <begin position="1011"/>
        <end position="1131"/>
    </location>
</feature>
<name>A0A0G4NG47_VERLO</name>
<feature type="compositionally biased region" description="Basic and acidic residues" evidence="5">
    <location>
        <begin position="1113"/>
        <end position="1131"/>
    </location>
</feature>
<dbReference type="Proteomes" id="UP000045706">
    <property type="component" value="Unassembled WGS sequence"/>
</dbReference>
<dbReference type="InterPro" id="IPR036400">
    <property type="entry name" value="Cyt_B5-like_heme/steroid_sf"/>
</dbReference>
<reference evidence="8" key="1">
    <citation type="submission" date="2015-05" db="EMBL/GenBank/DDBJ databases">
        <authorList>
            <person name="Fogelqvist Johan"/>
        </authorList>
    </citation>
    <scope>NUCLEOTIDE SEQUENCE [LARGE SCALE GENOMIC DNA]</scope>
</reference>
<dbReference type="PROSITE" id="PS50255">
    <property type="entry name" value="CYTOCHROME_B5_2"/>
    <property type="match status" value="1"/>
</dbReference>
<evidence type="ECO:0000256" key="1">
    <source>
        <dbReference type="ARBA" id="ARBA00022617"/>
    </source>
</evidence>
<dbReference type="SMART" id="SM01117">
    <property type="entry name" value="Cyt-b5"/>
    <property type="match status" value="2"/>
</dbReference>
<dbReference type="Gene3D" id="3.10.120.10">
    <property type="entry name" value="Cytochrome b5-like heme/steroid binding domain"/>
    <property type="match status" value="1"/>
</dbReference>
<evidence type="ECO:0000313" key="7">
    <source>
        <dbReference type="EMBL" id="CRK45379.1"/>
    </source>
</evidence>
<dbReference type="InterPro" id="IPR050668">
    <property type="entry name" value="Cytochrome_b5"/>
</dbReference>
<sequence>MPFGYRTAAASDSPWDREYGTATDKVFIPPGRSAMDPAFPPMDPRTFHPLSADHQNVLDIHHPNPIDKPSPPELDALFYSESSQMMDFHGLRTFEAAALHNPAWSQNRLDEVNVPVNENRWLNVFKKIRWCSFERPIIETSPGLAAAGFGMADDWSVDNPAVWGPLSTSIELANRIILQSFKTPWMQALLTPENWATEYRDTQDARRQFPVIPNTPVPVFFPDPNRPDKTEEQCKQYFQGLFATQKPLWHLHADTDDRSRVWMGFAATNRRADLASDSGFGHFINHLAAFVDVDPLRTMLSPNATSHSRYIARAMLAITISHELMHILLLQIFKLRGWLSRGEQIFFNGERMAELGHSFIQNFFGNAVENVPLRLGRYMSLRGPVAGSGPFFNAYSTFFPESHISLNSFSAIVHVVPDQPADPLAYRKDTKWFVLTTQPLDAAFFAQLSSHKAQLVAVQQYLASHPGAPQPLIPFTFQLPPYTETAQFRADSFNVLAMTKMLEINPLRAVQQQLQPGQDPFQEWLQLPQDTVLQPFHAQLVRTMETRGIEYFTLGRLYDLRVQEDDVLVLVFFDSEIEIFKLEDVMQVLMMTAEEVRDEMEPSAYGHVLQKNFSDEFYAAEHGILPLGRVAQWLREEDVAIRDGKEGRPHWITAAGFVYDLTDLEELASESQSNLVETLMSAPGSNPIPRVFLGDHDFDEALALIEPLKIGMTLPFGLADESGSKDVLTDHEIGWNQFPQTRQYIQIHEHVYDITDYADWHPGGTSILTHAAGTNATTLFEEYHSENGEDLLEAIQGLRVGRMVSSRTRSEKLSTTEICIQDTIFDIAPLQATEAELFVALKPYCGRDTSKKVLALEPSIEPSETHPLLLLCNSKPELIVAKIQHGMEDLPAMNEAELATHDGETFDSRGFAASYVAYDGAVFDVTTLMQYGPGPFTDVLARYLGSDIGTGAQDDQLGQLLQQHFPFRIVARLVEHDETVGTVASEASRWQAHRDWPLTYSELKNYLLREDETQQASSPADKKCKEMSQELGSPFNAPEHNIIQEDPKPKQEKRLPGEPSSISSGRAMKLQELGPMALKKLQKQLMASRGSQPKTKRVQEEAVRSGSRRKKRSFESESWVRHEPMKRVRVA</sequence>
<organism evidence="7 8">
    <name type="scientific">Verticillium longisporum</name>
    <name type="common">Verticillium dahliae var. longisporum</name>
    <dbReference type="NCBI Taxonomy" id="100787"/>
    <lineage>
        <taxon>Eukaryota</taxon>
        <taxon>Fungi</taxon>
        <taxon>Dikarya</taxon>
        <taxon>Ascomycota</taxon>
        <taxon>Pezizomycotina</taxon>
        <taxon>Sordariomycetes</taxon>
        <taxon>Hypocreomycetidae</taxon>
        <taxon>Glomerellales</taxon>
        <taxon>Plectosphaerellaceae</taxon>
        <taxon>Verticillium</taxon>
    </lineage>
</organism>
<protein>
    <recommendedName>
        <fullName evidence="6">Cytochrome b5 heme-binding domain-containing protein</fullName>
    </recommendedName>
</protein>
<dbReference type="AlphaFoldDB" id="A0A0G4NG47"/>
<evidence type="ECO:0000256" key="4">
    <source>
        <dbReference type="ARBA" id="ARBA00038168"/>
    </source>
</evidence>
<evidence type="ECO:0000313" key="8">
    <source>
        <dbReference type="Proteomes" id="UP000045706"/>
    </source>
</evidence>
<feature type="domain" description="Cytochrome b5 heme-binding" evidence="6">
    <location>
        <begin position="725"/>
        <end position="804"/>
    </location>
</feature>
<evidence type="ECO:0000259" key="6">
    <source>
        <dbReference type="PROSITE" id="PS50255"/>
    </source>
</evidence>
<keyword evidence="1" id="KW-0349">Heme</keyword>
<evidence type="ECO:0000256" key="2">
    <source>
        <dbReference type="ARBA" id="ARBA00022723"/>
    </source>
</evidence>
<keyword evidence="3" id="KW-0408">Iron</keyword>
<evidence type="ECO:0000256" key="3">
    <source>
        <dbReference type="ARBA" id="ARBA00023004"/>
    </source>
</evidence>